<protein>
    <submittedName>
        <fullName evidence="1">Uncharacterized protein</fullName>
    </submittedName>
</protein>
<dbReference type="Proteomes" id="UP000694523">
    <property type="component" value="Unplaced"/>
</dbReference>
<dbReference type="InterPro" id="IPR032675">
    <property type="entry name" value="LRR_dom_sf"/>
</dbReference>
<proteinExistence type="predicted"/>
<dbReference type="PANTHER" id="PTHR24114">
    <property type="entry name" value="LEUCINE RICH REPEAT FAMILY PROTEIN"/>
    <property type="match status" value="1"/>
</dbReference>
<dbReference type="SUPFAM" id="SSF52047">
    <property type="entry name" value="RNI-like"/>
    <property type="match status" value="1"/>
</dbReference>
<dbReference type="PANTHER" id="PTHR24114:SF49">
    <property type="entry name" value="LEUCINE-RICH REPEAT-CONTAINING PROTEIN 74A"/>
    <property type="match status" value="1"/>
</dbReference>
<dbReference type="Pfam" id="PF13516">
    <property type="entry name" value="LRR_6"/>
    <property type="match status" value="3"/>
</dbReference>
<dbReference type="Ensembl" id="ENSNMLT00000001964.1">
    <property type="protein sequence ID" value="ENSNMLP00000001694.1"/>
    <property type="gene ID" value="ENSNMLG00000001293.1"/>
</dbReference>
<reference evidence="1" key="1">
    <citation type="submission" date="2025-08" db="UniProtKB">
        <authorList>
            <consortium name="Ensembl"/>
        </authorList>
    </citation>
    <scope>IDENTIFICATION</scope>
</reference>
<dbReference type="AlphaFoldDB" id="A0A8C6WEM2"/>
<keyword evidence="2" id="KW-1185">Reference proteome</keyword>
<dbReference type="InterPro" id="IPR052394">
    <property type="entry name" value="LRR-containing"/>
</dbReference>
<reference evidence="1" key="2">
    <citation type="submission" date="2025-09" db="UniProtKB">
        <authorList>
            <consortium name="Ensembl"/>
        </authorList>
    </citation>
    <scope>IDENTIFICATION</scope>
</reference>
<name>A0A8C6WEM2_9GOBI</name>
<dbReference type="SMART" id="SM00368">
    <property type="entry name" value="LRR_RI"/>
    <property type="match status" value="4"/>
</dbReference>
<evidence type="ECO:0000313" key="2">
    <source>
        <dbReference type="Proteomes" id="UP000694523"/>
    </source>
</evidence>
<dbReference type="Gene3D" id="3.80.10.10">
    <property type="entry name" value="Ribonuclease Inhibitor"/>
    <property type="match status" value="2"/>
</dbReference>
<organism evidence="1 2">
    <name type="scientific">Neogobius melanostomus</name>
    <name type="common">round goby</name>
    <dbReference type="NCBI Taxonomy" id="47308"/>
    <lineage>
        <taxon>Eukaryota</taxon>
        <taxon>Metazoa</taxon>
        <taxon>Chordata</taxon>
        <taxon>Craniata</taxon>
        <taxon>Vertebrata</taxon>
        <taxon>Euteleostomi</taxon>
        <taxon>Actinopterygii</taxon>
        <taxon>Neopterygii</taxon>
        <taxon>Teleostei</taxon>
        <taxon>Neoteleostei</taxon>
        <taxon>Acanthomorphata</taxon>
        <taxon>Gobiaria</taxon>
        <taxon>Gobiiformes</taxon>
        <taxon>Gobioidei</taxon>
        <taxon>Gobiidae</taxon>
        <taxon>Benthophilinae</taxon>
        <taxon>Neogobiini</taxon>
        <taxon>Neogobius</taxon>
    </lineage>
</organism>
<evidence type="ECO:0000313" key="1">
    <source>
        <dbReference type="Ensembl" id="ENSNMLP00000001694.1"/>
    </source>
</evidence>
<dbReference type="InterPro" id="IPR001611">
    <property type="entry name" value="Leu-rich_rpt"/>
</dbReference>
<sequence length="248" mass="27807">MYLKACYRLGTVPVHYFLRHLGLSSLNLNHHGVGPLGMKALAMVLQYDNSLTNLELEDNSLGVEGTHYVVKMLQLNTKINSLVIINEFRATFNLAAATLIISTDIFYRISPTMTCNGFDDNSAKYLAEALKGDYVIRELDLSHNKFSTTGGEHLGEMLACNVGIEVLNLSWNNLNMKGAVALCAGLKVTLKTPCLNVQAKRIFDHCLEYCIFLSNNFNSVCYIKFKLKYVNNLSLHQTVKPYFKIVLN</sequence>
<accession>A0A8C6WEM2</accession>